<dbReference type="RefSeq" id="WP_386776518.1">
    <property type="nucleotide sequence ID" value="NZ_JBHRUG010000043.1"/>
</dbReference>
<dbReference type="EMBL" id="JBHRUG010000043">
    <property type="protein sequence ID" value="MFC3285741.1"/>
    <property type="molecule type" value="Genomic_DNA"/>
</dbReference>
<dbReference type="InterPro" id="IPR033469">
    <property type="entry name" value="CYTH-like_dom_sf"/>
</dbReference>
<evidence type="ECO:0000313" key="2">
    <source>
        <dbReference type="EMBL" id="MFC3285741.1"/>
    </source>
</evidence>
<proteinExistence type="predicted"/>
<feature type="domain" description="CYTH" evidence="1">
    <location>
        <begin position="2"/>
        <end position="200"/>
    </location>
</feature>
<gene>
    <name evidence="2" type="ORF">ACFOEV_19260</name>
</gene>
<dbReference type="InterPro" id="IPR023577">
    <property type="entry name" value="CYTH_domain"/>
</dbReference>
<dbReference type="SUPFAM" id="SSF55154">
    <property type="entry name" value="CYTH-like phosphatases"/>
    <property type="match status" value="1"/>
</dbReference>
<dbReference type="Proteomes" id="UP001595579">
    <property type="component" value="Unassembled WGS sequence"/>
</dbReference>
<dbReference type="SMART" id="SM01118">
    <property type="entry name" value="CYTH"/>
    <property type="match status" value="1"/>
</dbReference>
<reference evidence="3" key="1">
    <citation type="journal article" date="2019" name="Int. J. Syst. Evol. Microbiol.">
        <title>The Global Catalogue of Microorganisms (GCM) 10K type strain sequencing project: providing services to taxonomists for standard genome sequencing and annotation.</title>
        <authorList>
            <consortium name="The Broad Institute Genomics Platform"/>
            <consortium name="The Broad Institute Genome Sequencing Center for Infectious Disease"/>
            <person name="Wu L."/>
            <person name="Ma J."/>
        </authorList>
    </citation>
    <scope>NUCLEOTIDE SEQUENCE [LARGE SCALE GENOMIC DNA]</scope>
    <source>
        <strain evidence="3">CECT 7698</strain>
    </source>
</reference>
<dbReference type="CDD" id="cd07756">
    <property type="entry name" value="CYTH-like_Pase_CHAD"/>
    <property type="match status" value="1"/>
</dbReference>
<sequence length="292" mass="32122">MSQEIELKLALADSGPQRLASHPLLADRAPRITRLRNTYFDTPEATLEQAKVALRIRHTPCVRLQTLKTSGEGRGGLSIRGEWEWPIDGDELDLKGLAELPPMRDLGPETFVRLAPRFVTDFQRQTWDLEVAGSRIELALDSGEIRAGERQAAINEIELELKDGPSEPLWNVAEQLAQRVPLRPANTSKAARGSALLAGHWSLEQPDADAEAHVEHTIAALDAYADSGDSRFKTQACQALEHLAALGDDRASPRSRELAASLADHLTRPDWLTLTFGQAFLGLARSVHQGDQ</sequence>
<dbReference type="PANTHER" id="PTHR39569">
    <property type="entry name" value="INORGANIC TRIPHOSPHATASE"/>
    <property type="match status" value="1"/>
</dbReference>
<dbReference type="PROSITE" id="PS51707">
    <property type="entry name" value="CYTH"/>
    <property type="match status" value="1"/>
</dbReference>
<dbReference type="PANTHER" id="PTHR39569:SF1">
    <property type="entry name" value="INORGANIC TRIPHOSPHATASE"/>
    <property type="match status" value="1"/>
</dbReference>
<dbReference type="Pfam" id="PF01928">
    <property type="entry name" value="CYTH"/>
    <property type="match status" value="1"/>
</dbReference>
<comment type="caution">
    <text evidence="2">The sequence shown here is derived from an EMBL/GenBank/DDBJ whole genome shotgun (WGS) entry which is preliminary data.</text>
</comment>
<keyword evidence="3" id="KW-1185">Reference proteome</keyword>
<accession>A0ABV7LUC7</accession>
<dbReference type="Gene3D" id="2.40.320.10">
    <property type="entry name" value="Hypothetical Protein Pfu-838710-001"/>
    <property type="match status" value="1"/>
</dbReference>
<protein>
    <submittedName>
        <fullName evidence="2">CYTH domain-containing protein</fullName>
    </submittedName>
</protein>
<name>A0ABV7LUC7_9GAMM</name>
<evidence type="ECO:0000259" key="1">
    <source>
        <dbReference type="PROSITE" id="PS51707"/>
    </source>
</evidence>
<evidence type="ECO:0000313" key="3">
    <source>
        <dbReference type="Proteomes" id="UP001595579"/>
    </source>
</evidence>
<dbReference type="InterPro" id="IPR039013">
    <property type="entry name" value="YgiF"/>
</dbReference>
<organism evidence="2 3">
    <name type="scientific">Litchfieldella rifensis</name>
    <dbReference type="NCBI Taxonomy" id="762643"/>
    <lineage>
        <taxon>Bacteria</taxon>
        <taxon>Pseudomonadati</taxon>
        <taxon>Pseudomonadota</taxon>
        <taxon>Gammaproteobacteria</taxon>
        <taxon>Oceanospirillales</taxon>
        <taxon>Halomonadaceae</taxon>
        <taxon>Litchfieldella</taxon>
    </lineage>
</organism>